<dbReference type="AlphaFoldDB" id="A0A2R5F7V6"/>
<sequence length="266" mass="30425">MQCSRNFKSIYALNGHLRTHNDDFVEVNRTNGLKWAEAAKEKYYLSPKICKNCSIVIQYEKHRANYSIKFCSQNCAASFNNKAKAPRSEASKRKTSQTLLRRALLHPKQAQAAYSKLKNCQCAHCGLRFLNRQAIKYCSQHADLYKRNNRNRYAFTFSIRDNSSAFSASELALLRKYGMWSYNNTSGITRDHKISVASAIKNGYDPYYIKHPMNCELMPWADNNRKKTKSSLTYEELVRLVLEYDAKKSIAPTAGLEPASAFALTA</sequence>
<evidence type="ECO:0008006" key="3">
    <source>
        <dbReference type="Google" id="ProtNLM"/>
    </source>
</evidence>
<accession>A0A2R5F7V6</accession>
<protein>
    <recommendedName>
        <fullName evidence="3">C2H2-type domain-containing protein</fullName>
    </recommendedName>
</protein>
<reference evidence="1 2" key="1">
    <citation type="journal article" date="2018" name="Environ. Microbiol.">
        <title>Isolation and genomic characterization of Novimethylophilus kurashikiensis gen. nov. sp. nov., a new lanthanide-dependent methylotrophic species of Methylophilaceae.</title>
        <authorList>
            <person name="Lv H."/>
            <person name="Sahin N."/>
            <person name="Tani A."/>
        </authorList>
    </citation>
    <scope>NUCLEOTIDE SEQUENCE [LARGE SCALE GENOMIC DNA]</scope>
    <source>
        <strain evidence="1 2">La2-4</strain>
    </source>
</reference>
<keyword evidence="2" id="KW-1185">Reference proteome</keyword>
<comment type="caution">
    <text evidence="1">The sequence shown here is derived from an EMBL/GenBank/DDBJ whole genome shotgun (WGS) entry which is preliminary data.</text>
</comment>
<proteinExistence type="predicted"/>
<name>A0A2R5F7V6_9PROT</name>
<dbReference type="Proteomes" id="UP000245081">
    <property type="component" value="Unassembled WGS sequence"/>
</dbReference>
<dbReference type="EMBL" id="BDOQ01000007">
    <property type="protein sequence ID" value="GBG14296.1"/>
    <property type="molecule type" value="Genomic_DNA"/>
</dbReference>
<gene>
    <name evidence="1" type="ORF">NMK_1870</name>
</gene>
<evidence type="ECO:0000313" key="2">
    <source>
        <dbReference type="Proteomes" id="UP000245081"/>
    </source>
</evidence>
<organism evidence="1 2">
    <name type="scientific">Novimethylophilus kurashikiensis</name>
    <dbReference type="NCBI Taxonomy" id="1825523"/>
    <lineage>
        <taxon>Bacteria</taxon>
        <taxon>Pseudomonadati</taxon>
        <taxon>Pseudomonadota</taxon>
        <taxon>Betaproteobacteria</taxon>
        <taxon>Nitrosomonadales</taxon>
        <taxon>Methylophilaceae</taxon>
        <taxon>Novimethylophilus</taxon>
    </lineage>
</organism>
<evidence type="ECO:0000313" key="1">
    <source>
        <dbReference type="EMBL" id="GBG14296.1"/>
    </source>
</evidence>